<organism evidence="1 2">
    <name type="scientific">Pleuronectes platessa</name>
    <name type="common">European plaice</name>
    <dbReference type="NCBI Taxonomy" id="8262"/>
    <lineage>
        <taxon>Eukaryota</taxon>
        <taxon>Metazoa</taxon>
        <taxon>Chordata</taxon>
        <taxon>Craniata</taxon>
        <taxon>Vertebrata</taxon>
        <taxon>Euteleostomi</taxon>
        <taxon>Actinopterygii</taxon>
        <taxon>Neopterygii</taxon>
        <taxon>Teleostei</taxon>
        <taxon>Neoteleostei</taxon>
        <taxon>Acanthomorphata</taxon>
        <taxon>Carangaria</taxon>
        <taxon>Pleuronectiformes</taxon>
        <taxon>Pleuronectoidei</taxon>
        <taxon>Pleuronectidae</taxon>
        <taxon>Pleuronectes</taxon>
    </lineage>
</organism>
<evidence type="ECO:0000313" key="1">
    <source>
        <dbReference type="EMBL" id="CAB1445186.1"/>
    </source>
</evidence>
<keyword evidence="2" id="KW-1185">Reference proteome</keyword>
<gene>
    <name evidence="1" type="ORF">PLEPLA_LOCUS32917</name>
</gene>
<reference evidence="1" key="1">
    <citation type="submission" date="2020-03" db="EMBL/GenBank/DDBJ databases">
        <authorList>
            <person name="Weist P."/>
        </authorList>
    </citation>
    <scope>NUCLEOTIDE SEQUENCE</scope>
</reference>
<dbReference type="EMBL" id="CADEAL010003558">
    <property type="protein sequence ID" value="CAB1445186.1"/>
    <property type="molecule type" value="Genomic_DNA"/>
</dbReference>
<evidence type="ECO:0000313" key="2">
    <source>
        <dbReference type="Proteomes" id="UP001153269"/>
    </source>
</evidence>
<comment type="caution">
    <text evidence="1">The sequence shown here is derived from an EMBL/GenBank/DDBJ whole genome shotgun (WGS) entry which is preliminary data.</text>
</comment>
<proteinExistence type="predicted"/>
<dbReference type="Proteomes" id="UP001153269">
    <property type="component" value="Unassembled WGS sequence"/>
</dbReference>
<accession>A0A9N7V6S2</accession>
<sequence>MVGRMMDNSSFKALLSTTTCTPFNHHFKKFRLAASDGASLLNQLLKSVGVTSSDSASPADHSKAQCIGYNRLPHIIQESLHYLSFSSECPLLSVYCLDFVVSLTPPPPSSSFFSLLIRLFLVALYDCLAVIRYLLRQPQQIKASAVSHHSSRLTCTMLV</sequence>
<dbReference type="AlphaFoldDB" id="A0A9N7V6S2"/>
<protein>
    <submittedName>
        <fullName evidence="1">Uncharacterized protein</fullName>
    </submittedName>
</protein>
<name>A0A9N7V6S2_PLEPL</name>